<proteinExistence type="predicted"/>
<dbReference type="AlphaFoldDB" id="A0A2N8ZDM8"/>
<evidence type="ECO:0000313" key="1">
    <source>
        <dbReference type="EMBL" id="SON50012.1"/>
    </source>
</evidence>
<evidence type="ECO:0000313" key="2">
    <source>
        <dbReference type="Proteomes" id="UP000235828"/>
    </source>
</evidence>
<dbReference type="PANTHER" id="PTHR18964">
    <property type="entry name" value="ROK (REPRESSOR, ORF, KINASE) FAMILY"/>
    <property type="match status" value="1"/>
</dbReference>
<dbReference type="Gene3D" id="3.30.420.40">
    <property type="match status" value="2"/>
</dbReference>
<reference evidence="1 2" key="1">
    <citation type="submission" date="2017-10" db="EMBL/GenBank/DDBJ databases">
        <authorList>
            <person name="Banno H."/>
            <person name="Chua N.-H."/>
        </authorList>
    </citation>
    <scope>NUCLEOTIDE SEQUENCE [LARGE SCALE GENOMIC DNA]</scope>
    <source>
        <strain evidence="1">Vibrio tapetis CECT4600</strain>
    </source>
</reference>
<accession>A0A2N8ZDM8</accession>
<dbReference type="KEGG" id="vta:A2033"/>
<dbReference type="Pfam" id="PF00480">
    <property type="entry name" value="ROK"/>
    <property type="match status" value="1"/>
</dbReference>
<dbReference type="PANTHER" id="PTHR18964:SF174">
    <property type="entry name" value="D-ALLOSE KINASE-RELATED"/>
    <property type="match status" value="1"/>
</dbReference>
<gene>
    <name evidence="1" type="ORF">VTAP4600_A2033</name>
</gene>
<keyword evidence="2" id="KW-1185">Reference proteome</keyword>
<dbReference type="GO" id="GO:0004396">
    <property type="term" value="F:hexokinase activity"/>
    <property type="evidence" value="ECO:0007669"/>
    <property type="project" value="TreeGrafter"/>
</dbReference>
<sequence>MKLGVSIESDWIRMVLVTTGGETLLESKYKTPHSVDTIVSSLNVRISNHQFRYGAIERIGISISEYLQFGFGQGTPLREKIQSKLLSHVRKYDWNQTPITCAQAAALSEMKRNKANKNERLMTVVLDTDCSIGFSTARPHAVATSDVDFSHWAHSPLPYYEALNDGLTPICRCGKENCIDQFLSISGLERQYHQLVLKNLTVQEIFDALERYDMQATRIYRMYVDQLARALSSQISQLRPTRLVLYGMISRYPALAFDLKAALGRYCNNSDIPLVSCSELGHFSSAYGATLHS</sequence>
<dbReference type="SUPFAM" id="SSF53067">
    <property type="entry name" value="Actin-like ATPase domain"/>
    <property type="match status" value="1"/>
</dbReference>
<name>A0A2N8ZDM8_9VIBR</name>
<dbReference type="InterPro" id="IPR043129">
    <property type="entry name" value="ATPase_NBD"/>
</dbReference>
<dbReference type="InterPro" id="IPR000600">
    <property type="entry name" value="ROK"/>
</dbReference>
<organism evidence="1 2">
    <name type="scientific">Vibrio tapetis subsp. tapetis</name>
    <dbReference type="NCBI Taxonomy" id="1671868"/>
    <lineage>
        <taxon>Bacteria</taxon>
        <taxon>Pseudomonadati</taxon>
        <taxon>Pseudomonadota</taxon>
        <taxon>Gammaproteobacteria</taxon>
        <taxon>Vibrionales</taxon>
        <taxon>Vibrionaceae</taxon>
        <taxon>Vibrio</taxon>
    </lineage>
</organism>
<protein>
    <submittedName>
        <fullName evidence="1">Putative ROK family protein</fullName>
    </submittedName>
</protein>
<dbReference type="EMBL" id="LT960611">
    <property type="protein sequence ID" value="SON50012.1"/>
    <property type="molecule type" value="Genomic_DNA"/>
</dbReference>
<dbReference type="Proteomes" id="UP000235828">
    <property type="component" value="Chromosome A"/>
</dbReference>